<dbReference type="RefSeq" id="WP_080865605.1">
    <property type="nucleotide sequence ID" value="NZ_CP080591.1"/>
</dbReference>
<comment type="caution">
    <text evidence="2">The sequence shown here is derived from an EMBL/GenBank/DDBJ whole genome shotgun (WGS) entry which is preliminary data.</text>
</comment>
<name>A0A853H945_CROSK</name>
<gene>
    <name evidence="2" type="ORF">HRR37_12315</name>
</gene>
<dbReference type="Proteomes" id="UP000548673">
    <property type="component" value="Unassembled WGS sequence"/>
</dbReference>
<dbReference type="Pfam" id="PF12684">
    <property type="entry name" value="DUF3799"/>
    <property type="match status" value="1"/>
</dbReference>
<evidence type="ECO:0000313" key="2">
    <source>
        <dbReference type="EMBL" id="NYV43135.1"/>
    </source>
</evidence>
<dbReference type="Gene3D" id="3.90.320.10">
    <property type="match status" value="1"/>
</dbReference>
<feature type="domain" description="Putative exodeoxyribonuclease 8 PDDEXK-like" evidence="1">
    <location>
        <begin position="36"/>
        <end position="248"/>
    </location>
</feature>
<organism evidence="2 3">
    <name type="scientific">Cronobacter sakazakii</name>
    <name type="common">Enterobacter sakazakii</name>
    <dbReference type="NCBI Taxonomy" id="28141"/>
    <lineage>
        <taxon>Bacteria</taxon>
        <taxon>Pseudomonadati</taxon>
        <taxon>Pseudomonadota</taxon>
        <taxon>Gammaproteobacteria</taxon>
        <taxon>Enterobacterales</taxon>
        <taxon>Enterobacteriaceae</taxon>
        <taxon>Cronobacter</taxon>
    </lineage>
</organism>
<sequence>MRPGIYRDISNEAYHAGDGVSKSQLDLVAINPALLAWQRNAPVDTEKLQALDMGTALHCLLLEPEEFDKRFIVAPQFNRRSNAGKEEEAAFLNKVAGMGMTIMSAEEGRKLELMRDSAFAHPAARWLLEQEGDCEASHYWIDEETGELCRIRPDKRLAQFPVMADVKKVSDMSRFARHIDEFRYHVQDAMYCEGAKQTTGEPHSFFFIAVSESIDCGRYPVRVFELDAYDKDEGFRLFRRDLTAYHQYRTSDEVGGIETIKRPEWARKQDMYA</sequence>
<proteinExistence type="predicted"/>
<protein>
    <submittedName>
        <fullName evidence="2">PD-(D/E)XK nuclease-like domain-containing protein</fullName>
    </submittedName>
</protein>
<reference evidence="2 3" key="1">
    <citation type="submission" date="2020-05" db="EMBL/GenBank/DDBJ databases">
        <title>The draft genome of Cronobacter sakazakii strain 145005.</title>
        <authorList>
            <person name="Yang J."/>
            <person name="Liu L."/>
            <person name="Feng Y."/>
            <person name="Zong Z."/>
        </authorList>
    </citation>
    <scope>NUCLEOTIDE SEQUENCE [LARGE SCALE GENOMIC DNA]</scope>
    <source>
        <strain evidence="2 3">145005</strain>
    </source>
</reference>
<evidence type="ECO:0000313" key="3">
    <source>
        <dbReference type="Proteomes" id="UP000548673"/>
    </source>
</evidence>
<accession>A0A853H945</accession>
<dbReference type="EMBL" id="JABTXY010000024">
    <property type="protein sequence ID" value="NYV43135.1"/>
    <property type="molecule type" value="Genomic_DNA"/>
</dbReference>
<dbReference type="AlphaFoldDB" id="A0A853H945"/>
<dbReference type="InterPro" id="IPR024432">
    <property type="entry name" value="Put_RecE_PDDEXK-like_dom"/>
</dbReference>
<dbReference type="InterPro" id="IPR011604">
    <property type="entry name" value="PDDEXK-like_dom_sf"/>
</dbReference>
<evidence type="ECO:0000259" key="1">
    <source>
        <dbReference type="Pfam" id="PF12684"/>
    </source>
</evidence>